<evidence type="ECO:0000256" key="6">
    <source>
        <dbReference type="ARBA" id="ARBA00023180"/>
    </source>
</evidence>
<dbReference type="PANTHER" id="PTHR21016:SF7">
    <property type="entry name" value="TM2 DOMAIN-CONTAINING PROTEIN 3"/>
    <property type="match status" value="1"/>
</dbReference>
<feature type="transmembrane region" description="Helical" evidence="7">
    <location>
        <begin position="42"/>
        <end position="64"/>
    </location>
</feature>
<keyword evidence="4 7" id="KW-1133">Transmembrane helix</keyword>
<proteinExistence type="predicted"/>
<dbReference type="EMBL" id="QFRA01000006">
    <property type="protein sequence ID" value="PZR05471.1"/>
    <property type="molecule type" value="Genomic_DNA"/>
</dbReference>
<evidence type="ECO:0000313" key="9">
    <source>
        <dbReference type="EMBL" id="PZR05471.1"/>
    </source>
</evidence>
<evidence type="ECO:0000256" key="4">
    <source>
        <dbReference type="ARBA" id="ARBA00022989"/>
    </source>
</evidence>
<feature type="transmembrane region" description="Helical" evidence="7">
    <location>
        <begin position="18"/>
        <end position="36"/>
    </location>
</feature>
<dbReference type="InterPro" id="IPR050932">
    <property type="entry name" value="TM2D1-3-like"/>
</dbReference>
<comment type="caution">
    <text evidence="9">The sequence shown here is derived from an EMBL/GenBank/DDBJ whole genome shotgun (WGS) entry which is preliminary data.</text>
</comment>
<protein>
    <submittedName>
        <fullName evidence="9">TM2 domain-containing protein</fullName>
    </submittedName>
</protein>
<organism evidence="9 10">
    <name type="scientific">Corynebacterium kroppenstedtii</name>
    <dbReference type="NCBI Taxonomy" id="161879"/>
    <lineage>
        <taxon>Bacteria</taxon>
        <taxon>Bacillati</taxon>
        <taxon>Actinomycetota</taxon>
        <taxon>Actinomycetes</taxon>
        <taxon>Mycobacteriales</taxon>
        <taxon>Corynebacteriaceae</taxon>
        <taxon>Corynebacterium</taxon>
    </lineage>
</organism>
<keyword evidence="5 7" id="KW-0472">Membrane</keyword>
<sequence>MRPLTGHHAIRRRQKTSAIAWILWIFTGTLGGHRYYLGDIGMGIAMTVTLGGLRIWTLIDAAFINHRIRVKNREIREIIFTNNGIPNMA</sequence>
<evidence type="ECO:0000256" key="3">
    <source>
        <dbReference type="ARBA" id="ARBA00022729"/>
    </source>
</evidence>
<evidence type="ECO:0000256" key="5">
    <source>
        <dbReference type="ARBA" id="ARBA00023136"/>
    </source>
</evidence>
<comment type="subcellular location">
    <subcellularLocation>
        <location evidence="1">Membrane</location>
        <topology evidence="1">Multi-pass membrane protein</topology>
    </subcellularLocation>
</comment>
<accession>A0A2W5V5Z7</accession>
<evidence type="ECO:0000313" key="10">
    <source>
        <dbReference type="Proteomes" id="UP000249432"/>
    </source>
</evidence>
<dbReference type="Proteomes" id="UP000249432">
    <property type="component" value="Unassembled WGS sequence"/>
</dbReference>
<keyword evidence="3" id="KW-0732">Signal</keyword>
<keyword evidence="2 7" id="KW-0812">Transmembrane</keyword>
<feature type="domain" description="TM2" evidence="8">
    <location>
        <begin position="14"/>
        <end position="61"/>
    </location>
</feature>
<evidence type="ECO:0000256" key="2">
    <source>
        <dbReference type="ARBA" id="ARBA00022692"/>
    </source>
</evidence>
<evidence type="ECO:0000256" key="7">
    <source>
        <dbReference type="SAM" id="Phobius"/>
    </source>
</evidence>
<evidence type="ECO:0000256" key="1">
    <source>
        <dbReference type="ARBA" id="ARBA00004141"/>
    </source>
</evidence>
<keyword evidence="6" id="KW-0325">Glycoprotein</keyword>
<dbReference type="GO" id="GO:0016020">
    <property type="term" value="C:membrane"/>
    <property type="evidence" value="ECO:0007669"/>
    <property type="project" value="UniProtKB-SubCell"/>
</dbReference>
<dbReference type="PANTHER" id="PTHR21016">
    <property type="entry name" value="BETA-AMYLOID BINDING PROTEIN-RELATED"/>
    <property type="match status" value="1"/>
</dbReference>
<gene>
    <name evidence="9" type="ORF">DI525_04095</name>
</gene>
<dbReference type="Pfam" id="PF05154">
    <property type="entry name" value="TM2"/>
    <property type="match status" value="1"/>
</dbReference>
<dbReference type="InterPro" id="IPR007829">
    <property type="entry name" value="TM2"/>
</dbReference>
<name>A0A2W5V5Z7_9CORY</name>
<reference evidence="9 10" key="1">
    <citation type="submission" date="2017-08" db="EMBL/GenBank/DDBJ databases">
        <title>Infants hospitalized years apart are colonized by the same room-sourced microbial strains.</title>
        <authorList>
            <person name="Brooks B."/>
            <person name="Olm M.R."/>
            <person name="Firek B.A."/>
            <person name="Baker R."/>
            <person name="Thomas B.C."/>
            <person name="Morowitz M.J."/>
            <person name="Banfield J.F."/>
        </authorList>
    </citation>
    <scope>NUCLEOTIDE SEQUENCE [LARGE SCALE GENOMIC DNA]</scope>
    <source>
        <strain evidence="9">S2_003_000_R1_3</strain>
    </source>
</reference>
<dbReference type="AlphaFoldDB" id="A0A2W5V5Z7"/>
<evidence type="ECO:0000259" key="8">
    <source>
        <dbReference type="Pfam" id="PF05154"/>
    </source>
</evidence>